<evidence type="ECO:0000256" key="8">
    <source>
        <dbReference type="SAM" id="Phobius"/>
    </source>
</evidence>
<dbReference type="KEGG" id="lpil:LIP_3446"/>
<evidence type="ECO:0000256" key="2">
    <source>
        <dbReference type="ARBA" id="ARBA00004370"/>
    </source>
</evidence>
<name>A0A0K2SQ57_LIMPI</name>
<dbReference type="PANTHER" id="PTHR43711">
    <property type="entry name" value="TWO-COMPONENT HISTIDINE KINASE"/>
    <property type="match status" value="1"/>
</dbReference>
<dbReference type="SUPFAM" id="SSF47384">
    <property type="entry name" value="Homodimeric domain of signal transducing histidine kinase"/>
    <property type="match status" value="1"/>
</dbReference>
<dbReference type="InterPro" id="IPR036890">
    <property type="entry name" value="HATPase_C_sf"/>
</dbReference>
<keyword evidence="4" id="KW-0597">Phosphoprotein</keyword>
<dbReference type="PROSITE" id="PS50885">
    <property type="entry name" value="HAMP"/>
    <property type="match status" value="1"/>
</dbReference>
<accession>A0A0K2SQ57</accession>
<dbReference type="Gene3D" id="3.30.565.10">
    <property type="entry name" value="Histidine kinase-like ATPase, C-terminal domain"/>
    <property type="match status" value="1"/>
</dbReference>
<dbReference type="InterPro" id="IPR003594">
    <property type="entry name" value="HATPase_dom"/>
</dbReference>
<dbReference type="GO" id="GO:0016020">
    <property type="term" value="C:membrane"/>
    <property type="evidence" value="ECO:0007669"/>
    <property type="project" value="UniProtKB-SubCell"/>
</dbReference>
<sequence length="379" mass="40896">MSRWIRGSLRSKLLAGYLVVVAVGVATLFAAATLVAPSLFDRLMDQAMGPHMEGTTDMMSPGMMTGVRELSARVFREGMLQALGIAALTAGIAAVLASLVLSNWIARPVHHMLSASRRIAQGRYSERVPVGDRDEVGQLAESFNAMAATLEETERRRLELIGNVAHELRTPVANLEGYLEGLLDGVVAPSQQTWAFLHGEAGRLRRLVQDFQDLSRAEARQMALQLAPAQPGQLARDAAARLEAAYAEKGVTLRLAVPDDLPPVLADSDRTLQVLTNLLNNALRYTPPEGSVEVTADRHGLDVRFSVRDTGVGIAPEHLPHLFERFYRVDPSRSRAAGGSGIGLTIARALVEAMGGRIWVESPGPGRGATFSFTLPVAR</sequence>
<reference evidence="12" key="2">
    <citation type="journal article" date="2016" name="Int. J. Syst. Evol. Microbiol.">
        <title>Complete genome sequence and cell structure of Limnochorda pilosa, a Gram-negative spore-former within the phylum Firmicutes.</title>
        <authorList>
            <person name="Watanabe M."/>
            <person name="Kojima H."/>
            <person name="Fukui M."/>
        </authorList>
    </citation>
    <scope>NUCLEOTIDE SEQUENCE [LARGE SCALE GENOMIC DNA]</scope>
    <source>
        <strain evidence="12">HC45</strain>
    </source>
</reference>
<keyword evidence="8" id="KW-0472">Membrane</keyword>
<evidence type="ECO:0000313" key="12">
    <source>
        <dbReference type="Proteomes" id="UP000065807"/>
    </source>
</evidence>
<dbReference type="Pfam" id="PF00512">
    <property type="entry name" value="HisKA"/>
    <property type="match status" value="1"/>
</dbReference>
<keyword evidence="8" id="KW-0812">Transmembrane</keyword>
<dbReference type="InterPro" id="IPR050736">
    <property type="entry name" value="Sensor_HK_Regulatory"/>
</dbReference>
<evidence type="ECO:0000256" key="7">
    <source>
        <dbReference type="ARBA" id="ARBA00023012"/>
    </source>
</evidence>
<feature type="transmembrane region" description="Helical" evidence="8">
    <location>
        <begin position="12"/>
        <end position="36"/>
    </location>
</feature>
<evidence type="ECO:0000256" key="1">
    <source>
        <dbReference type="ARBA" id="ARBA00000085"/>
    </source>
</evidence>
<dbReference type="FunFam" id="3.30.565.10:FF:000006">
    <property type="entry name" value="Sensor histidine kinase WalK"/>
    <property type="match status" value="1"/>
</dbReference>
<evidence type="ECO:0000313" key="11">
    <source>
        <dbReference type="EMBL" id="BAS29258.1"/>
    </source>
</evidence>
<dbReference type="PROSITE" id="PS50109">
    <property type="entry name" value="HIS_KIN"/>
    <property type="match status" value="1"/>
</dbReference>
<keyword evidence="5" id="KW-0808">Transferase</keyword>
<dbReference type="SUPFAM" id="SSF158472">
    <property type="entry name" value="HAMP domain-like"/>
    <property type="match status" value="1"/>
</dbReference>
<dbReference type="InterPro" id="IPR005467">
    <property type="entry name" value="His_kinase_dom"/>
</dbReference>
<keyword evidence="7" id="KW-0902">Two-component regulatory system</keyword>
<evidence type="ECO:0000259" key="9">
    <source>
        <dbReference type="PROSITE" id="PS50109"/>
    </source>
</evidence>
<organism evidence="11 12">
    <name type="scientific">Limnochorda pilosa</name>
    <dbReference type="NCBI Taxonomy" id="1555112"/>
    <lineage>
        <taxon>Bacteria</taxon>
        <taxon>Bacillati</taxon>
        <taxon>Bacillota</taxon>
        <taxon>Limnochordia</taxon>
        <taxon>Limnochordales</taxon>
        <taxon>Limnochordaceae</taxon>
        <taxon>Limnochorda</taxon>
    </lineage>
</organism>
<comment type="subcellular location">
    <subcellularLocation>
        <location evidence="2">Membrane</location>
    </subcellularLocation>
</comment>
<dbReference type="CDD" id="cd00082">
    <property type="entry name" value="HisKA"/>
    <property type="match status" value="1"/>
</dbReference>
<dbReference type="InterPro" id="IPR003660">
    <property type="entry name" value="HAMP_dom"/>
</dbReference>
<dbReference type="OrthoDB" id="335833at2"/>
<dbReference type="SMART" id="SM00388">
    <property type="entry name" value="HisKA"/>
    <property type="match status" value="1"/>
</dbReference>
<dbReference type="SMART" id="SM00387">
    <property type="entry name" value="HATPase_c"/>
    <property type="match status" value="1"/>
</dbReference>
<keyword evidence="12" id="KW-1185">Reference proteome</keyword>
<dbReference type="EMBL" id="AP014924">
    <property type="protein sequence ID" value="BAS29258.1"/>
    <property type="molecule type" value="Genomic_DNA"/>
</dbReference>
<dbReference type="PANTHER" id="PTHR43711:SF1">
    <property type="entry name" value="HISTIDINE KINASE 1"/>
    <property type="match status" value="1"/>
</dbReference>
<gene>
    <name evidence="11" type="ORF">LIP_3446</name>
</gene>
<evidence type="ECO:0000259" key="10">
    <source>
        <dbReference type="PROSITE" id="PS50885"/>
    </source>
</evidence>
<keyword evidence="6 11" id="KW-0418">Kinase</keyword>
<dbReference type="Gene3D" id="1.10.287.130">
    <property type="match status" value="1"/>
</dbReference>
<feature type="domain" description="HAMP" evidence="10">
    <location>
        <begin position="103"/>
        <end position="155"/>
    </location>
</feature>
<dbReference type="RefSeq" id="WP_068140776.1">
    <property type="nucleotide sequence ID" value="NZ_AP014924.1"/>
</dbReference>
<dbReference type="InterPro" id="IPR003661">
    <property type="entry name" value="HisK_dim/P_dom"/>
</dbReference>
<protein>
    <recommendedName>
        <fullName evidence="3">histidine kinase</fullName>
        <ecNumber evidence="3">2.7.13.3</ecNumber>
    </recommendedName>
</protein>
<dbReference type="InterPro" id="IPR004358">
    <property type="entry name" value="Sig_transdc_His_kin-like_C"/>
</dbReference>
<dbReference type="AlphaFoldDB" id="A0A0K2SQ57"/>
<dbReference type="Pfam" id="PF02518">
    <property type="entry name" value="HATPase_c"/>
    <property type="match status" value="1"/>
</dbReference>
<evidence type="ECO:0000256" key="6">
    <source>
        <dbReference type="ARBA" id="ARBA00022777"/>
    </source>
</evidence>
<dbReference type="Gene3D" id="6.10.340.10">
    <property type="match status" value="1"/>
</dbReference>
<dbReference type="Pfam" id="PF00672">
    <property type="entry name" value="HAMP"/>
    <property type="match status" value="1"/>
</dbReference>
<dbReference type="SMART" id="SM00304">
    <property type="entry name" value="HAMP"/>
    <property type="match status" value="1"/>
</dbReference>
<dbReference type="STRING" id="1555112.LIP_3446"/>
<comment type="catalytic activity">
    <reaction evidence="1">
        <text>ATP + protein L-histidine = ADP + protein N-phospho-L-histidine.</text>
        <dbReference type="EC" id="2.7.13.3"/>
    </reaction>
</comment>
<evidence type="ECO:0000256" key="3">
    <source>
        <dbReference type="ARBA" id="ARBA00012438"/>
    </source>
</evidence>
<dbReference type="InterPro" id="IPR036097">
    <property type="entry name" value="HisK_dim/P_sf"/>
</dbReference>
<proteinExistence type="predicted"/>
<dbReference type="EC" id="2.7.13.3" evidence="3"/>
<dbReference type="CDD" id="cd06225">
    <property type="entry name" value="HAMP"/>
    <property type="match status" value="1"/>
</dbReference>
<dbReference type="Proteomes" id="UP000065807">
    <property type="component" value="Chromosome"/>
</dbReference>
<feature type="domain" description="Histidine kinase" evidence="9">
    <location>
        <begin position="163"/>
        <end position="379"/>
    </location>
</feature>
<feature type="transmembrane region" description="Helical" evidence="8">
    <location>
        <begin position="82"/>
        <end position="106"/>
    </location>
</feature>
<keyword evidence="8" id="KW-1133">Transmembrane helix</keyword>
<reference evidence="12" key="1">
    <citation type="submission" date="2015-07" db="EMBL/GenBank/DDBJ databases">
        <title>Complete genome sequence and phylogenetic analysis of Limnochorda pilosa.</title>
        <authorList>
            <person name="Watanabe M."/>
            <person name="Kojima H."/>
            <person name="Fukui M."/>
        </authorList>
    </citation>
    <scope>NUCLEOTIDE SEQUENCE [LARGE SCALE GENOMIC DNA]</scope>
    <source>
        <strain evidence="12">HC45</strain>
    </source>
</reference>
<dbReference type="CDD" id="cd16922">
    <property type="entry name" value="HATPase_EvgS-ArcB-TorS-like"/>
    <property type="match status" value="1"/>
</dbReference>
<evidence type="ECO:0000256" key="4">
    <source>
        <dbReference type="ARBA" id="ARBA00022553"/>
    </source>
</evidence>
<dbReference type="SUPFAM" id="SSF55874">
    <property type="entry name" value="ATPase domain of HSP90 chaperone/DNA topoisomerase II/histidine kinase"/>
    <property type="match status" value="1"/>
</dbReference>
<dbReference type="GO" id="GO:0000155">
    <property type="term" value="F:phosphorelay sensor kinase activity"/>
    <property type="evidence" value="ECO:0007669"/>
    <property type="project" value="InterPro"/>
</dbReference>
<dbReference type="PRINTS" id="PR00344">
    <property type="entry name" value="BCTRLSENSOR"/>
</dbReference>
<evidence type="ECO:0000256" key="5">
    <source>
        <dbReference type="ARBA" id="ARBA00022679"/>
    </source>
</evidence>